<name>A0ABD0QNC3_CIRMR</name>
<feature type="compositionally biased region" description="Low complexity" evidence="1">
    <location>
        <begin position="78"/>
        <end position="88"/>
    </location>
</feature>
<dbReference type="EMBL" id="JAMKFB020000007">
    <property type="protein sequence ID" value="KAL0187682.1"/>
    <property type="molecule type" value="Genomic_DNA"/>
</dbReference>
<gene>
    <name evidence="2" type="ORF">M9458_014781</name>
</gene>
<evidence type="ECO:0000313" key="3">
    <source>
        <dbReference type="Proteomes" id="UP001529510"/>
    </source>
</evidence>
<accession>A0ABD0QNC3</accession>
<feature type="region of interest" description="Disordered" evidence="1">
    <location>
        <begin position="1"/>
        <end position="104"/>
    </location>
</feature>
<organism evidence="2 3">
    <name type="scientific">Cirrhinus mrigala</name>
    <name type="common">Mrigala</name>
    <dbReference type="NCBI Taxonomy" id="683832"/>
    <lineage>
        <taxon>Eukaryota</taxon>
        <taxon>Metazoa</taxon>
        <taxon>Chordata</taxon>
        <taxon>Craniata</taxon>
        <taxon>Vertebrata</taxon>
        <taxon>Euteleostomi</taxon>
        <taxon>Actinopterygii</taxon>
        <taxon>Neopterygii</taxon>
        <taxon>Teleostei</taxon>
        <taxon>Ostariophysi</taxon>
        <taxon>Cypriniformes</taxon>
        <taxon>Cyprinidae</taxon>
        <taxon>Labeoninae</taxon>
        <taxon>Labeonini</taxon>
        <taxon>Cirrhinus</taxon>
    </lineage>
</organism>
<feature type="compositionally biased region" description="Acidic residues" evidence="1">
    <location>
        <begin position="27"/>
        <end position="36"/>
    </location>
</feature>
<proteinExistence type="predicted"/>
<comment type="caution">
    <text evidence="2">The sequence shown here is derived from an EMBL/GenBank/DDBJ whole genome shotgun (WGS) entry which is preliminary data.</text>
</comment>
<keyword evidence="3" id="KW-1185">Reference proteome</keyword>
<feature type="non-terminal residue" evidence="2">
    <location>
        <position position="1"/>
    </location>
</feature>
<dbReference type="AlphaFoldDB" id="A0ABD0QNC3"/>
<reference evidence="2 3" key="1">
    <citation type="submission" date="2024-05" db="EMBL/GenBank/DDBJ databases">
        <title>Genome sequencing and assembly of Indian major carp, Cirrhinus mrigala (Hamilton, 1822).</title>
        <authorList>
            <person name="Mohindra V."/>
            <person name="Chowdhury L.M."/>
            <person name="Lal K."/>
            <person name="Jena J.K."/>
        </authorList>
    </citation>
    <scope>NUCLEOTIDE SEQUENCE [LARGE SCALE GENOMIC DNA]</scope>
    <source>
        <strain evidence="2">CM1030</strain>
        <tissue evidence="2">Blood</tissue>
    </source>
</reference>
<dbReference type="Proteomes" id="UP001529510">
    <property type="component" value="Unassembled WGS sequence"/>
</dbReference>
<feature type="compositionally biased region" description="Polar residues" evidence="1">
    <location>
        <begin position="91"/>
        <end position="104"/>
    </location>
</feature>
<evidence type="ECO:0000256" key="1">
    <source>
        <dbReference type="SAM" id="MobiDB-lite"/>
    </source>
</evidence>
<feature type="non-terminal residue" evidence="2">
    <location>
        <position position="127"/>
    </location>
</feature>
<feature type="compositionally biased region" description="Basic and acidic residues" evidence="1">
    <location>
        <begin position="40"/>
        <end position="67"/>
    </location>
</feature>
<sequence length="127" mass="14075">SFAELYQKAIQDAESKSGEGQSGEAWVVDEDDEDVVDGGGGEKEEKKEIENKVSDSETPKQEIHEEQMEFPEPMETDSLLSPPSLPLLRATSLQDSMKCQTPEITPVSLTRSYSLEGRPPYQDIIEG</sequence>
<protein>
    <submittedName>
        <fullName evidence="2">Uncharacterized protein</fullName>
    </submittedName>
</protein>
<evidence type="ECO:0000313" key="2">
    <source>
        <dbReference type="EMBL" id="KAL0187682.1"/>
    </source>
</evidence>